<feature type="domain" description="Peptidase S1" evidence="9">
    <location>
        <begin position="142"/>
        <end position="380"/>
    </location>
</feature>
<sequence length="385" mass="42078">MHLSFGNSTTVRICGGTATVKERKLTELLLTHRPVLGSADSSAEPSVVKCNVIGTGGEGHRPQGKQKCPMLCGKTKVDADSIPSLYVNVQTAIDLVQKITEVTTEETTEYFTEAATEITTDASFENDTRAALDPDSSSVWKVEGGTNADKGEWPWMVYLQLLIKGSLLFCGGTIVSPRFILTAAHCVFDVEIEKGDKVVVKANEYDVKNKDETVKQSIRVQKIILHPKYRPSTQRADIALLMLRKDLVLGPGVAPICLPPEGDYEDLNTIVLGWGSLSFTGKDPRKLQKGTLMVTSLKECKKNYTSLESKYIITKKHVCTAAPGVDSCLGDSGGPVVMQLGTLWYQLGIVSFGERCAVPGYPGVNTNVVEYTSWILRQIRKDNCK</sequence>
<gene>
    <name evidence="10" type="ORF">C7M84_020633</name>
</gene>
<reference evidence="10 11" key="2">
    <citation type="submission" date="2019-01" db="EMBL/GenBank/DDBJ databases">
        <title>The decoding of complex shrimp genome reveals the adaptation for benthos swimmer, frequently molting mechanism and breeding impact on genome.</title>
        <authorList>
            <person name="Sun Y."/>
            <person name="Gao Y."/>
            <person name="Yu Y."/>
        </authorList>
    </citation>
    <scope>NUCLEOTIDE SEQUENCE [LARGE SCALE GENOMIC DNA]</scope>
    <source>
        <tissue evidence="10">Muscle</tissue>
    </source>
</reference>
<organism evidence="10 11">
    <name type="scientific">Penaeus vannamei</name>
    <name type="common">Whiteleg shrimp</name>
    <name type="synonym">Litopenaeus vannamei</name>
    <dbReference type="NCBI Taxonomy" id="6689"/>
    <lineage>
        <taxon>Eukaryota</taxon>
        <taxon>Metazoa</taxon>
        <taxon>Ecdysozoa</taxon>
        <taxon>Arthropoda</taxon>
        <taxon>Crustacea</taxon>
        <taxon>Multicrustacea</taxon>
        <taxon>Malacostraca</taxon>
        <taxon>Eumalacostraca</taxon>
        <taxon>Eucarida</taxon>
        <taxon>Decapoda</taxon>
        <taxon>Dendrobranchiata</taxon>
        <taxon>Penaeoidea</taxon>
        <taxon>Penaeidae</taxon>
        <taxon>Penaeus</taxon>
    </lineage>
</organism>
<dbReference type="GO" id="GO:0005576">
    <property type="term" value="C:extracellular region"/>
    <property type="evidence" value="ECO:0007669"/>
    <property type="project" value="UniProtKB-SubCell"/>
</dbReference>
<dbReference type="CDD" id="cd00190">
    <property type="entry name" value="Tryp_SPc"/>
    <property type="match status" value="1"/>
</dbReference>
<dbReference type="GO" id="GO:0006508">
    <property type="term" value="P:proteolysis"/>
    <property type="evidence" value="ECO:0007669"/>
    <property type="project" value="UniProtKB-KW"/>
</dbReference>
<dbReference type="InterPro" id="IPR001254">
    <property type="entry name" value="Trypsin_dom"/>
</dbReference>
<dbReference type="OrthoDB" id="6380398at2759"/>
<keyword evidence="4 8" id="KW-0378">Hydrolase</keyword>
<dbReference type="InterPro" id="IPR033116">
    <property type="entry name" value="TRYPSIN_SER"/>
</dbReference>
<dbReference type="PRINTS" id="PR00722">
    <property type="entry name" value="CHYMOTRYPSIN"/>
</dbReference>
<dbReference type="SMART" id="SM00020">
    <property type="entry name" value="Tryp_SPc"/>
    <property type="match status" value="1"/>
</dbReference>
<accession>A0A423UBI6</accession>
<dbReference type="InterPro" id="IPR009003">
    <property type="entry name" value="Peptidase_S1_PA"/>
</dbReference>
<dbReference type="GO" id="GO:0004252">
    <property type="term" value="F:serine-type endopeptidase activity"/>
    <property type="evidence" value="ECO:0007669"/>
    <property type="project" value="InterPro"/>
</dbReference>
<dbReference type="FunFam" id="2.40.10.10:FF:000015">
    <property type="entry name" value="Atrial natriuretic peptide-converting enzyme"/>
    <property type="match status" value="1"/>
</dbReference>
<evidence type="ECO:0000256" key="5">
    <source>
        <dbReference type="ARBA" id="ARBA00022825"/>
    </source>
</evidence>
<evidence type="ECO:0000256" key="2">
    <source>
        <dbReference type="ARBA" id="ARBA00022525"/>
    </source>
</evidence>
<comment type="subcellular location">
    <subcellularLocation>
        <location evidence="1">Secreted</location>
    </subcellularLocation>
</comment>
<dbReference type="InterPro" id="IPR043504">
    <property type="entry name" value="Peptidase_S1_PA_chymotrypsin"/>
</dbReference>
<evidence type="ECO:0000313" key="10">
    <source>
        <dbReference type="EMBL" id="ROT86025.1"/>
    </source>
</evidence>
<dbReference type="InterPro" id="IPR018114">
    <property type="entry name" value="TRYPSIN_HIS"/>
</dbReference>
<dbReference type="Proteomes" id="UP000283509">
    <property type="component" value="Unassembled WGS sequence"/>
</dbReference>
<keyword evidence="3 8" id="KW-0645">Protease</keyword>
<reference evidence="10 11" key="1">
    <citation type="submission" date="2018-04" db="EMBL/GenBank/DDBJ databases">
        <authorList>
            <person name="Zhang X."/>
            <person name="Yuan J."/>
            <person name="Li F."/>
            <person name="Xiang J."/>
        </authorList>
    </citation>
    <scope>NUCLEOTIDE SEQUENCE [LARGE SCALE GENOMIC DNA]</scope>
    <source>
        <tissue evidence="10">Muscle</tissue>
    </source>
</reference>
<comment type="similarity">
    <text evidence="7">Belongs to the peptidase S1 family. CLIP subfamily.</text>
</comment>
<dbReference type="InterPro" id="IPR001314">
    <property type="entry name" value="Peptidase_S1A"/>
</dbReference>
<dbReference type="Pfam" id="PF00089">
    <property type="entry name" value="Trypsin"/>
    <property type="match status" value="1"/>
</dbReference>
<dbReference type="PROSITE" id="PS00135">
    <property type="entry name" value="TRYPSIN_SER"/>
    <property type="match status" value="1"/>
</dbReference>
<evidence type="ECO:0000256" key="1">
    <source>
        <dbReference type="ARBA" id="ARBA00004613"/>
    </source>
</evidence>
<dbReference type="EMBL" id="QCYY01000041">
    <property type="protein sequence ID" value="ROT86025.1"/>
    <property type="molecule type" value="Genomic_DNA"/>
</dbReference>
<protein>
    <submittedName>
        <fullName evidence="10">Putative proclotting enzyme-like isoform X1</fullName>
    </submittedName>
</protein>
<keyword evidence="11" id="KW-1185">Reference proteome</keyword>
<evidence type="ECO:0000256" key="3">
    <source>
        <dbReference type="ARBA" id="ARBA00022670"/>
    </source>
</evidence>
<proteinExistence type="inferred from homology"/>
<dbReference type="AlphaFoldDB" id="A0A423UBI6"/>
<dbReference type="InterPro" id="IPR051487">
    <property type="entry name" value="Ser/Thr_Proteases_Immune/Dev"/>
</dbReference>
<evidence type="ECO:0000256" key="4">
    <source>
        <dbReference type="ARBA" id="ARBA00022801"/>
    </source>
</evidence>
<evidence type="ECO:0000259" key="9">
    <source>
        <dbReference type="PROSITE" id="PS50240"/>
    </source>
</evidence>
<evidence type="ECO:0000313" key="11">
    <source>
        <dbReference type="Proteomes" id="UP000283509"/>
    </source>
</evidence>
<keyword evidence="2" id="KW-0964">Secreted</keyword>
<keyword evidence="5 8" id="KW-0720">Serine protease</keyword>
<keyword evidence="6" id="KW-1015">Disulfide bond</keyword>
<dbReference type="PANTHER" id="PTHR24256">
    <property type="entry name" value="TRYPTASE-RELATED"/>
    <property type="match status" value="1"/>
</dbReference>
<dbReference type="PROSITE" id="PS50240">
    <property type="entry name" value="TRYPSIN_DOM"/>
    <property type="match status" value="1"/>
</dbReference>
<evidence type="ECO:0000256" key="7">
    <source>
        <dbReference type="ARBA" id="ARBA00024195"/>
    </source>
</evidence>
<evidence type="ECO:0000256" key="6">
    <source>
        <dbReference type="ARBA" id="ARBA00023157"/>
    </source>
</evidence>
<dbReference type="Gene3D" id="2.40.10.10">
    <property type="entry name" value="Trypsin-like serine proteases"/>
    <property type="match status" value="1"/>
</dbReference>
<comment type="caution">
    <text evidence="10">The sequence shown here is derived from an EMBL/GenBank/DDBJ whole genome shotgun (WGS) entry which is preliminary data.</text>
</comment>
<evidence type="ECO:0000256" key="8">
    <source>
        <dbReference type="RuleBase" id="RU363034"/>
    </source>
</evidence>
<name>A0A423UBI6_PENVA</name>
<dbReference type="SUPFAM" id="SSF50494">
    <property type="entry name" value="Trypsin-like serine proteases"/>
    <property type="match status" value="1"/>
</dbReference>
<dbReference type="PROSITE" id="PS00134">
    <property type="entry name" value="TRYPSIN_HIS"/>
    <property type="match status" value="1"/>
</dbReference>